<dbReference type="Proteomes" id="UP000467841">
    <property type="component" value="Unassembled WGS sequence"/>
</dbReference>
<dbReference type="AlphaFoldDB" id="A0A6D2KLH6"/>
<feature type="compositionally biased region" description="Basic and acidic residues" evidence="1">
    <location>
        <begin position="40"/>
        <end position="55"/>
    </location>
</feature>
<evidence type="ECO:0000313" key="3">
    <source>
        <dbReference type="Proteomes" id="UP000467841"/>
    </source>
</evidence>
<protein>
    <submittedName>
        <fullName evidence="2">Uncharacterized protein</fullName>
    </submittedName>
</protein>
<dbReference type="EMBL" id="CACVBM020001507">
    <property type="protein sequence ID" value="CAA7052759.1"/>
    <property type="molecule type" value="Genomic_DNA"/>
</dbReference>
<feature type="region of interest" description="Disordered" evidence="1">
    <location>
        <begin position="1"/>
        <end position="124"/>
    </location>
</feature>
<proteinExistence type="predicted"/>
<comment type="caution">
    <text evidence="2">The sequence shown here is derived from an EMBL/GenBank/DDBJ whole genome shotgun (WGS) entry which is preliminary data.</text>
</comment>
<evidence type="ECO:0000256" key="1">
    <source>
        <dbReference type="SAM" id="MobiDB-lite"/>
    </source>
</evidence>
<evidence type="ECO:0000313" key="2">
    <source>
        <dbReference type="EMBL" id="CAA7052759.1"/>
    </source>
</evidence>
<sequence>MAEAGVFHSLNSSRDVPSPADLAIERNTTLKRGQRSRKAAKTDRNAPLDSNERGEGGAISLNEGTQATRGRGSSRGRGRGRGQGRARQTSSSLTHIEPPPPEVFSRLGPQGDKGKKVASTAVWR</sequence>
<accession>A0A6D2KLH6</accession>
<name>A0A6D2KLH6_9BRAS</name>
<organism evidence="2 3">
    <name type="scientific">Microthlaspi erraticum</name>
    <dbReference type="NCBI Taxonomy" id="1685480"/>
    <lineage>
        <taxon>Eukaryota</taxon>
        <taxon>Viridiplantae</taxon>
        <taxon>Streptophyta</taxon>
        <taxon>Embryophyta</taxon>
        <taxon>Tracheophyta</taxon>
        <taxon>Spermatophyta</taxon>
        <taxon>Magnoliopsida</taxon>
        <taxon>eudicotyledons</taxon>
        <taxon>Gunneridae</taxon>
        <taxon>Pentapetalae</taxon>
        <taxon>rosids</taxon>
        <taxon>malvids</taxon>
        <taxon>Brassicales</taxon>
        <taxon>Brassicaceae</taxon>
        <taxon>Coluteocarpeae</taxon>
        <taxon>Microthlaspi</taxon>
    </lineage>
</organism>
<gene>
    <name evidence="2" type="ORF">MERR_LOCUS39994</name>
</gene>
<keyword evidence="3" id="KW-1185">Reference proteome</keyword>
<reference evidence="2" key="1">
    <citation type="submission" date="2020-01" db="EMBL/GenBank/DDBJ databases">
        <authorList>
            <person name="Mishra B."/>
        </authorList>
    </citation>
    <scope>NUCLEOTIDE SEQUENCE [LARGE SCALE GENOMIC DNA]</scope>
</reference>
<feature type="compositionally biased region" description="Basic residues" evidence="1">
    <location>
        <begin position="72"/>
        <end position="84"/>
    </location>
</feature>